<dbReference type="EMBL" id="RBVV01000070">
    <property type="protein sequence ID" value="RNJ55742.1"/>
    <property type="molecule type" value="Genomic_DNA"/>
</dbReference>
<feature type="non-terminal residue" evidence="2">
    <location>
        <position position="399"/>
    </location>
</feature>
<protein>
    <recommendedName>
        <fullName evidence="4">Transcription factor domain-containing protein</fullName>
    </recommendedName>
</protein>
<accession>A0A3M9Y6W0</accession>
<organism evidence="2 3">
    <name type="scientific">Verticillium nonalfalfae</name>
    <dbReference type="NCBI Taxonomy" id="1051616"/>
    <lineage>
        <taxon>Eukaryota</taxon>
        <taxon>Fungi</taxon>
        <taxon>Dikarya</taxon>
        <taxon>Ascomycota</taxon>
        <taxon>Pezizomycotina</taxon>
        <taxon>Sordariomycetes</taxon>
        <taxon>Hypocreomycetidae</taxon>
        <taxon>Glomerellales</taxon>
        <taxon>Plectosphaerellaceae</taxon>
        <taxon>Verticillium</taxon>
    </lineage>
</organism>
<dbReference type="AlphaFoldDB" id="A0A3M9Y6W0"/>
<dbReference type="Proteomes" id="UP000267145">
    <property type="component" value="Unassembled WGS sequence"/>
</dbReference>
<gene>
    <name evidence="2" type="ORF">D7B24_008170</name>
</gene>
<feature type="transmembrane region" description="Helical" evidence="1">
    <location>
        <begin position="306"/>
        <end position="327"/>
    </location>
</feature>
<evidence type="ECO:0008006" key="4">
    <source>
        <dbReference type="Google" id="ProtNLM"/>
    </source>
</evidence>
<keyword evidence="1" id="KW-0472">Membrane</keyword>
<keyword evidence="3" id="KW-1185">Reference proteome</keyword>
<proteinExistence type="predicted"/>
<name>A0A3M9Y6W0_9PEZI</name>
<evidence type="ECO:0000313" key="2">
    <source>
        <dbReference type="EMBL" id="RNJ55742.1"/>
    </source>
</evidence>
<dbReference type="RefSeq" id="XP_028493900.1">
    <property type="nucleotide sequence ID" value="XM_028642264.1"/>
</dbReference>
<dbReference type="GeneID" id="39611859"/>
<keyword evidence="1" id="KW-0812">Transmembrane</keyword>
<evidence type="ECO:0000256" key="1">
    <source>
        <dbReference type="SAM" id="Phobius"/>
    </source>
</evidence>
<reference evidence="2 3" key="1">
    <citation type="submission" date="2018-10" db="EMBL/GenBank/DDBJ databases">
        <title>Genome sequence of Verticillium nonalfalfae VnAa140.</title>
        <authorList>
            <person name="Stajich J.E."/>
            <person name="Kasson M.T."/>
        </authorList>
    </citation>
    <scope>NUCLEOTIDE SEQUENCE [LARGE SCALE GENOMIC DNA]</scope>
    <source>
        <strain evidence="2 3">VnAa140</strain>
    </source>
</reference>
<dbReference type="STRING" id="1051616.A0A3M9Y6W0"/>
<sequence length="399" mass="43842">MSRPVRARKPVSFPSIVDVDVPSDASDGVLSNLFDRLLQVEEKCSKLVGSSPQVKVSPLVADSDSETSPFSLLGASPPAKVTDDALAEVAGHSVGSSLENSCSADTLLAEALAQVVYLKHQGANIQSASNETHVPPDIAKTCLNNFCKHYMADIFQDSINIKLMYLMPHMINMPEVNIDPAALSLYHGMLYHGSLSVTTRATLQIENVTRVTYFHFVRAMAAWQKKFTGTRTDLVVAILYIDSMTASEDKPEHWWMLFDLTLMAYCSMIIMCRELSRMSLYLPAAPPAGGAIDQLMLDIARRMLSLSHAALISYPVSTVVCYLFGAFRCDVAYGCMVEHLLTGDPNEPGQTAGPDITILWQVAQNITSIAERDQEIMPLASTLYDMNQSIRAKWVDARV</sequence>
<keyword evidence="1" id="KW-1133">Transmembrane helix</keyword>
<evidence type="ECO:0000313" key="3">
    <source>
        <dbReference type="Proteomes" id="UP000267145"/>
    </source>
</evidence>
<comment type="caution">
    <text evidence="2">The sequence shown here is derived from an EMBL/GenBank/DDBJ whole genome shotgun (WGS) entry which is preliminary data.</text>
</comment>